<keyword evidence="4" id="KW-1185">Reference proteome</keyword>
<protein>
    <submittedName>
        <fullName evidence="3">DNA-binding transcriptional MerR regulator</fullName>
    </submittedName>
</protein>
<comment type="caution">
    <text evidence="3">The sequence shown here is derived from an EMBL/GenBank/DDBJ whole genome shotgun (WGS) entry which is preliminary data.</text>
</comment>
<accession>A0A4R6U9R7</accession>
<feature type="domain" description="HTH merR-type" evidence="2">
    <location>
        <begin position="15"/>
        <end position="84"/>
    </location>
</feature>
<dbReference type="OrthoDB" id="9808480at2"/>
<dbReference type="SMART" id="SM00422">
    <property type="entry name" value="HTH_MERR"/>
    <property type="match status" value="1"/>
</dbReference>
<gene>
    <name evidence="3" type="ORF">EV696_1395</name>
</gene>
<dbReference type="Proteomes" id="UP000295375">
    <property type="component" value="Unassembled WGS sequence"/>
</dbReference>
<dbReference type="AlphaFoldDB" id="A0A4R6U9R7"/>
<evidence type="ECO:0000313" key="3">
    <source>
        <dbReference type="EMBL" id="TDQ41743.1"/>
    </source>
</evidence>
<dbReference type="Gene3D" id="1.10.1660.10">
    <property type="match status" value="1"/>
</dbReference>
<proteinExistence type="predicted"/>
<organism evidence="3 4">
    <name type="scientific">Permianibacter aggregans</name>
    <dbReference type="NCBI Taxonomy" id="1510150"/>
    <lineage>
        <taxon>Bacteria</taxon>
        <taxon>Pseudomonadati</taxon>
        <taxon>Pseudomonadota</taxon>
        <taxon>Gammaproteobacteria</taxon>
        <taxon>Pseudomonadales</taxon>
        <taxon>Pseudomonadaceae</taxon>
        <taxon>Permianibacter</taxon>
    </lineage>
</organism>
<dbReference type="Pfam" id="PF13411">
    <property type="entry name" value="MerR_1"/>
    <property type="match status" value="1"/>
</dbReference>
<dbReference type="InterPro" id="IPR009061">
    <property type="entry name" value="DNA-bd_dom_put_sf"/>
</dbReference>
<dbReference type="PANTHER" id="PTHR30204:SF90">
    <property type="entry name" value="HTH-TYPE TRANSCRIPTIONAL ACTIVATOR MTA"/>
    <property type="match status" value="1"/>
</dbReference>
<dbReference type="SUPFAM" id="SSF46955">
    <property type="entry name" value="Putative DNA-binding domain"/>
    <property type="match status" value="1"/>
</dbReference>
<dbReference type="GO" id="GO:0003700">
    <property type="term" value="F:DNA-binding transcription factor activity"/>
    <property type="evidence" value="ECO:0007669"/>
    <property type="project" value="InterPro"/>
</dbReference>
<dbReference type="PRINTS" id="PR00040">
    <property type="entry name" value="HTHMERR"/>
</dbReference>
<reference evidence="3 4" key="1">
    <citation type="submission" date="2019-03" db="EMBL/GenBank/DDBJ databases">
        <title>Genomic Encyclopedia of Type Strains, Phase IV (KMG-IV): sequencing the most valuable type-strain genomes for metagenomic binning, comparative biology and taxonomic classification.</title>
        <authorList>
            <person name="Goeker M."/>
        </authorList>
    </citation>
    <scope>NUCLEOTIDE SEQUENCE [LARGE SCALE GENOMIC DNA]</scope>
    <source>
        <strain evidence="3 4">DSM 103792</strain>
    </source>
</reference>
<evidence type="ECO:0000256" key="1">
    <source>
        <dbReference type="ARBA" id="ARBA00023125"/>
    </source>
</evidence>
<keyword evidence="1 3" id="KW-0238">DNA-binding</keyword>
<dbReference type="InterPro" id="IPR000551">
    <property type="entry name" value="MerR-type_HTH_dom"/>
</dbReference>
<dbReference type="InterPro" id="IPR047057">
    <property type="entry name" value="MerR_fam"/>
</dbReference>
<sequence>MANATESLPDANRFPLTISALAKHVGLSRSTLLYYDRIGLLQPSAHTDAGYRLYTVADAQRLQHICRLRNAGLGLAEIKSILATPSVLTTALEKQFLTNNQQISALQNQQRVLLHLLGQPDLVSGGKVLSKESWTEMFRALGLSDQDMWQWHRNFEASLPEAHQAFLESLGIEQNEISQIRARSGTQN</sequence>
<dbReference type="EMBL" id="SNYM01000039">
    <property type="protein sequence ID" value="TDQ41743.1"/>
    <property type="molecule type" value="Genomic_DNA"/>
</dbReference>
<dbReference type="GO" id="GO:0003677">
    <property type="term" value="F:DNA binding"/>
    <property type="evidence" value="ECO:0007669"/>
    <property type="project" value="UniProtKB-KW"/>
</dbReference>
<dbReference type="RefSeq" id="WP_133593965.1">
    <property type="nucleotide sequence ID" value="NZ_CP037953.1"/>
</dbReference>
<evidence type="ECO:0000259" key="2">
    <source>
        <dbReference type="PROSITE" id="PS50937"/>
    </source>
</evidence>
<evidence type="ECO:0000313" key="4">
    <source>
        <dbReference type="Proteomes" id="UP000295375"/>
    </source>
</evidence>
<dbReference type="PANTHER" id="PTHR30204">
    <property type="entry name" value="REDOX-CYCLING DRUG-SENSING TRANSCRIPTIONAL ACTIVATOR SOXR"/>
    <property type="match status" value="1"/>
</dbReference>
<dbReference type="PROSITE" id="PS50937">
    <property type="entry name" value="HTH_MERR_2"/>
    <property type="match status" value="1"/>
</dbReference>
<name>A0A4R6U9R7_9GAMM</name>